<dbReference type="Proteomes" id="UP000540506">
    <property type="component" value="Unassembled WGS sequence"/>
</dbReference>
<dbReference type="Pfam" id="PF19621">
    <property type="entry name" value="DUF6126"/>
    <property type="match status" value="1"/>
</dbReference>
<keyword evidence="3" id="KW-1185">Reference proteome</keyword>
<keyword evidence="1" id="KW-0812">Transmembrane</keyword>
<protein>
    <recommendedName>
        <fullName evidence="4">Small hydrophobic protein</fullName>
    </recommendedName>
</protein>
<reference evidence="2 3" key="1">
    <citation type="submission" date="2020-08" db="EMBL/GenBank/DDBJ databases">
        <title>Sequencing the genomes of 1000 actinobacteria strains.</title>
        <authorList>
            <person name="Klenk H.-P."/>
        </authorList>
    </citation>
    <scope>NUCLEOTIDE SEQUENCE [LARGE SCALE GENOMIC DNA]</scope>
    <source>
        <strain evidence="2 3">DSM 41654</strain>
    </source>
</reference>
<accession>A0A7W7R304</accession>
<feature type="transmembrane region" description="Helical" evidence="1">
    <location>
        <begin position="28"/>
        <end position="50"/>
    </location>
</feature>
<keyword evidence="1" id="KW-0472">Membrane</keyword>
<gene>
    <name evidence="2" type="ORF">FHR34_003241</name>
</gene>
<name>A0A7W7R304_KITKI</name>
<evidence type="ECO:0000256" key="1">
    <source>
        <dbReference type="SAM" id="Phobius"/>
    </source>
</evidence>
<sequence length="53" mass="5872">MAVQHPRPHYAPTTDGGKRTDHRVAIRVGIYLAAAHGFAGFLYLLFWLGAHRG</sequence>
<dbReference type="RefSeq" id="WP_184943636.1">
    <property type="nucleotide sequence ID" value="NZ_JACHJV010000001.1"/>
</dbReference>
<evidence type="ECO:0008006" key="4">
    <source>
        <dbReference type="Google" id="ProtNLM"/>
    </source>
</evidence>
<evidence type="ECO:0000313" key="3">
    <source>
        <dbReference type="Proteomes" id="UP000540506"/>
    </source>
</evidence>
<dbReference type="InterPro" id="IPR046129">
    <property type="entry name" value="DUF6126"/>
</dbReference>
<comment type="caution">
    <text evidence="2">The sequence shown here is derived from an EMBL/GenBank/DDBJ whole genome shotgun (WGS) entry which is preliminary data.</text>
</comment>
<dbReference type="AlphaFoldDB" id="A0A7W7R304"/>
<organism evidence="2 3">
    <name type="scientific">Kitasatospora kifunensis</name>
    <name type="common">Streptomyces kifunensis</name>
    <dbReference type="NCBI Taxonomy" id="58351"/>
    <lineage>
        <taxon>Bacteria</taxon>
        <taxon>Bacillati</taxon>
        <taxon>Actinomycetota</taxon>
        <taxon>Actinomycetes</taxon>
        <taxon>Kitasatosporales</taxon>
        <taxon>Streptomycetaceae</taxon>
        <taxon>Kitasatospora</taxon>
    </lineage>
</organism>
<evidence type="ECO:0000313" key="2">
    <source>
        <dbReference type="EMBL" id="MBB4924248.1"/>
    </source>
</evidence>
<dbReference type="EMBL" id="JACHJV010000001">
    <property type="protein sequence ID" value="MBB4924248.1"/>
    <property type="molecule type" value="Genomic_DNA"/>
</dbReference>
<proteinExistence type="predicted"/>
<keyword evidence="1" id="KW-1133">Transmembrane helix</keyword>